<dbReference type="EC" id="2.6.1.1" evidence="1"/>
<comment type="caution">
    <text evidence="1">The sequence shown here is derived from an EMBL/GenBank/DDBJ whole genome shotgun (WGS) entry which is preliminary data.</text>
</comment>
<dbReference type="Proteomes" id="UP000004848">
    <property type="component" value="Unassembled WGS sequence"/>
</dbReference>
<dbReference type="AlphaFoldDB" id="A0NRC5"/>
<keyword evidence="1" id="KW-0032">Aminotransferase</keyword>
<reference evidence="1 2" key="1">
    <citation type="submission" date="2006-05" db="EMBL/GenBank/DDBJ databases">
        <authorList>
            <person name="King G."/>
            <person name="Ferriera S."/>
            <person name="Johnson J."/>
            <person name="Kravitz S."/>
            <person name="Beeson K."/>
            <person name="Sutton G."/>
            <person name="Rogers Y.-H."/>
            <person name="Friedman R."/>
            <person name="Frazier M."/>
            <person name="Venter J.C."/>
        </authorList>
    </citation>
    <scope>NUCLEOTIDE SEQUENCE [LARGE SCALE GENOMIC DNA]</scope>
    <source>
        <strain evidence="2">ATCC 25650 / DSM 13394 / JCM 20685 / NBRC 16684 / NCIMB 2208 / IAM 12614 / B1</strain>
    </source>
</reference>
<keyword evidence="1" id="KW-0808">Transferase</keyword>
<evidence type="ECO:0000313" key="2">
    <source>
        <dbReference type="Proteomes" id="UP000004848"/>
    </source>
</evidence>
<name>A0NRC5_ROSAI</name>
<dbReference type="GO" id="GO:0004069">
    <property type="term" value="F:L-aspartate:2-oxoglutarate aminotransferase activity"/>
    <property type="evidence" value="ECO:0007669"/>
    <property type="project" value="UniProtKB-EC"/>
</dbReference>
<dbReference type="EMBL" id="AAUW01000005">
    <property type="protein sequence ID" value="EAV44706.1"/>
    <property type="molecule type" value="Genomic_DNA"/>
</dbReference>
<gene>
    <name evidence="1" type="ORF">SIAM614_07498</name>
</gene>
<organism evidence="1 2">
    <name type="scientific">Roseibium aggregatum (strain ATCC 25650 / DSM 13394 / JCM 20685 / NBRC 16684 / NCIMB 2208 / IAM 12614 / B1)</name>
    <name type="common">Stappia aggregata</name>
    <dbReference type="NCBI Taxonomy" id="384765"/>
    <lineage>
        <taxon>Bacteria</taxon>
        <taxon>Pseudomonadati</taxon>
        <taxon>Pseudomonadota</taxon>
        <taxon>Alphaproteobacteria</taxon>
        <taxon>Hyphomicrobiales</taxon>
        <taxon>Stappiaceae</taxon>
        <taxon>Roseibium</taxon>
    </lineage>
</organism>
<proteinExistence type="predicted"/>
<evidence type="ECO:0000313" key="1">
    <source>
        <dbReference type="EMBL" id="EAV44706.1"/>
    </source>
</evidence>
<accession>A0NRC5</accession>
<protein>
    <submittedName>
        <fullName evidence="1">Aspartate aminotransferase</fullName>
        <ecNumber evidence="1">2.6.1.1</ecNumber>
    </submittedName>
</protein>
<sequence length="33" mass="3758">MIIISEVIFKSFHETRKRKPDMVAPAVKEGPAM</sequence>